<evidence type="ECO:0008006" key="4">
    <source>
        <dbReference type="Google" id="ProtNLM"/>
    </source>
</evidence>
<feature type="compositionally biased region" description="Low complexity" evidence="1">
    <location>
        <begin position="89"/>
        <end position="98"/>
    </location>
</feature>
<evidence type="ECO:0000313" key="2">
    <source>
        <dbReference type="EMBL" id="OKL60655.1"/>
    </source>
</evidence>
<evidence type="ECO:0000313" key="3">
    <source>
        <dbReference type="Proteomes" id="UP000214365"/>
    </source>
</evidence>
<accession>A0A1Q5Q968</accession>
<feature type="compositionally biased region" description="Polar residues" evidence="1">
    <location>
        <begin position="71"/>
        <end position="81"/>
    </location>
</feature>
<feature type="region of interest" description="Disordered" evidence="1">
    <location>
        <begin position="309"/>
        <end position="347"/>
    </location>
</feature>
<feature type="region of interest" description="Disordered" evidence="1">
    <location>
        <begin position="622"/>
        <end position="645"/>
    </location>
</feature>
<feature type="compositionally biased region" description="Basic and acidic residues" evidence="1">
    <location>
        <begin position="688"/>
        <end position="698"/>
    </location>
</feature>
<feature type="region of interest" description="Disordered" evidence="1">
    <location>
        <begin position="487"/>
        <end position="524"/>
    </location>
</feature>
<protein>
    <recommendedName>
        <fullName evidence="4">LPXTG-motif cell wall anchor domain protein</fullName>
    </recommendedName>
</protein>
<dbReference type="OrthoDB" id="5369729at2759"/>
<name>A0A1Q5Q968_TALAT</name>
<feature type="compositionally biased region" description="Polar residues" evidence="1">
    <location>
        <begin position="327"/>
        <end position="347"/>
    </location>
</feature>
<feature type="region of interest" description="Disordered" evidence="1">
    <location>
        <begin position="1"/>
        <end position="98"/>
    </location>
</feature>
<feature type="compositionally biased region" description="Basic and acidic residues" evidence="1">
    <location>
        <begin position="721"/>
        <end position="731"/>
    </location>
</feature>
<evidence type="ECO:0000256" key="1">
    <source>
        <dbReference type="SAM" id="MobiDB-lite"/>
    </source>
</evidence>
<dbReference type="GeneID" id="31003982"/>
<gene>
    <name evidence="2" type="ORF">UA08_04227</name>
</gene>
<feature type="compositionally biased region" description="Polar residues" evidence="1">
    <location>
        <begin position="118"/>
        <end position="134"/>
    </location>
</feature>
<keyword evidence="3" id="KW-1185">Reference proteome</keyword>
<dbReference type="AlphaFoldDB" id="A0A1Q5Q968"/>
<dbReference type="Proteomes" id="UP000214365">
    <property type="component" value="Unassembled WGS sequence"/>
</dbReference>
<feature type="compositionally biased region" description="Low complexity" evidence="1">
    <location>
        <begin position="777"/>
        <end position="790"/>
    </location>
</feature>
<feature type="compositionally biased region" description="Basic and acidic residues" evidence="1">
    <location>
        <begin position="440"/>
        <end position="449"/>
    </location>
</feature>
<feature type="region of interest" description="Disordered" evidence="1">
    <location>
        <begin position="430"/>
        <end position="459"/>
    </location>
</feature>
<reference evidence="2 3" key="1">
    <citation type="submission" date="2015-06" db="EMBL/GenBank/DDBJ databases">
        <title>Talaromyces atroroseus IBT 11181 draft genome.</title>
        <authorList>
            <person name="Rasmussen K.B."/>
            <person name="Rasmussen S."/>
            <person name="Petersen B."/>
            <person name="Sicheritz-Ponten T."/>
            <person name="Mortensen U.H."/>
            <person name="Thrane U."/>
        </authorList>
    </citation>
    <scope>NUCLEOTIDE SEQUENCE [LARGE SCALE GENOMIC DNA]</scope>
    <source>
        <strain evidence="2 3">IBT 11181</strain>
    </source>
</reference>
<organism evidence="2 3">
    <name type="scientific">Talaromyces atroroseus</name>
    <dbReference type="NCBI Taxonomy" id="1441469"/>
    <lineage>
        <taxon>Eukaryota</taxon>
        <taxon>Fungi</taxon>
        <taxon>Dikarya</taxon>
        <taxon>Ascomycota</taxon>
        <taxon>Pezizomycotina</taxon>
        <taxon>Eurotiomycetes</taxon>
        <taxon>Eurotiomycetidae</taxon>
        <taxon>Eurotiales</taxon>
        <taxon>Trichocomaceae</taxon>
        <taxon>Talaromyces</taxon>
        <taxon>Talaromyces sect. Trachyspermi</taxon>
    </lineage>
</organism>
<feature type="compositionally biased region" description="Basic and acidic residues" evidence="1">
    <location>
        <begin position="281"/>
        <end position="292"/>
    </location>
</feature>
<feature type="compositionally biased region" description="Polar residues" evidence="1">
    <location>
        <begin position="622"/>
        <end position="642"/>
    </location>
</feature>
<feature type="compositionally biased region" description="Low complexity" evidence="1">
    <location>
        <begin position="160"/>
        <end position="201"/>
    </location>
</feature>
<comment type="caution">
    <text evidence="2">The sequence shown here is derived from an EMBL/GenBank/DDBJ whole genome shotgun (WGS) entry which is preliminary data.</text>
</comment>
<feature type="region of interest" description="Disordered" evidence="1">
    <location>
        <begin position="118"/>
        <end position="292"/>
    </location>
</feature>
<feature type="region of interest" description="Disordered" evidence="1">
    <location>
        <begin position="677"/>
        <end position="902"/>
    </location>
</feature>
<sequence>MSALSPSALTAMRLNAESDTTSWTRPRRQTNPDLVHRPSVLLRQATRRSADVSSSPSSPLTPDQRPRTAHTHVSSSATATPTKRHSGSSHRSSLSVSALSNPALAEIPSRKYNALRLSTGSVDGSPERSNINNNHHNHAGLGTPRDPAAPATSNFNFNGNPNSMSNDSSSSSSYFPQSSPSSELRPSSSSSASTRRAPASAFTPPAFQDRLLRPPQTTTQESPSIDAVLKSNKSILKKAGSTATLASPSRRRRGSTPLSPRSGPSRMDPTITGSFEEQSADELKDYSTDDTRSRSDDIFLNIAKSSVSSRRDSLGKLDRRRKLGLSTRSSLVKEQSPSPEQLKYQSSPLYSQNASPLFTSNYSTSASAHPLDDNSRLRHLNSSSRSVINVPRSRYNRDLSPELPQLPLPDLKTSIADARFRYSNISNLSSRTVRQASPSDGEKTRHDGTTESSLSTTAPSTVWDELDDLKSRIRKLELTGKFPLSSAAAMSSVSGERPRTATTTATTLSSSPKQKHTRKSSVTLETTSAATTTNSIQTLLQSALTKAKPVVGPDVFNALEATATDALTLTNMLASTSTPTLSTTVSTVTGTGLSDRQAKRKADSLCRGLTELCLALTEEQTICQPSSQQEQTRPTSRHQSTIDSHEVVHTRFRRSMSHELKTSNQQEDPGSRLFSHRANTINLGPSSGHRELSHDEKVSPQTPSLAAPPSRLHRLSGSNRLKREDDSEERNPVFNRTLPSRAMTEVGGYSQNQLSRDGIAADSPSTRLSTPYQQTLSQQSKISPSIQSSITQRRSYATPLSAGSGIPSTSGFKIQPGFRRYGASTMAGLSDRGTSESPRQAGENSAPTASHALQNTRISAPSSKMATSYTAIQQPRLRSENVVSRRLSLRPRPSTIGMNGDR</sequence>
<feature type="region of interest" description="Disordered" evidence="1">
    <location>
        <begin position="361"/>
        <end position="407"/>
    </location>
</feature>
<proteinExistence type="predicted"/>
<dbReference type="STRING" id="1441469.A0A1Q5Q968"/>
<feature type="compositionally biased region" description="Polar residues" evidence="1">
    <location>
        <begin position="17"/>
        <end position="32"/>
    </location>
</feature>
<dbReference type="RefSeq" id="XP_020120776.1">
    <property type="nucleotide sequence ID" value="XM_020266526.1"/>
</dbReference>
<feature type="compositionally biased region" description="Low complexity" evidence="1">
    <location>
        <begin position="884"/>
        <end position="894"/>
    </location>
</feature>
<feature type="compositionally biased region" description="Polar residues" evidence="1">
    <location>
        <begin position="763"/>
        <end position="776"/>
    </location>
</feature>
<feature type="compositionally biased region" description="Polar residues" evidence="1">
    <location>
        <begin position="450"/>
        <end position="459"/>
    </location>
</feature>
<dbReference type="EMBL" id="LFMY01000005">
    <property type="protein sequence ID" value="OKL60655.1"/>
    <property type="molecule type" value="Genomic_DNA"/>
</dbReference>
<feature type="compositionally biased region" description="Polar residues" evidence="1">
    <location>
        <begin position="835"/>
        <end position="873"/>
    </location>
</feature>